<dbReference type="PANTHER" id="PTHR24148:SF64">
    <property type="entry name" value="HETEROKARYON INCOMPATIBILITY DOMAIN-CONTAINING PROTEIN"/>
    <property type="match status" value="1"/>
</dbReference>
<dbReference type="InterPro" id="IPR052895">
    <property type="entry name" value="HetReg/Transcr_Mod"/>
</dbReference>
<dbReference type="EMBL" id="JABCKI010000142">
    <property type="protein sequence ID" value="KAG5652269.1"/>
    <property type="molecule type" value="Genomic_DNA"/>
</dbReference>
<dbReference type="Proteomes" id="UP000717328">
    <property type="component" value="Unassembled WGS sequence"/>
</dbReference>
<reference evidence="2" key="2">
    <citation type="submission" date="2021-10" db="EMBL/GenBank/DDBJ databases">
        <title>Phylogenomics reveals ancestral predisposition of the termite-cultivated fungus Termitomyces towards a domesticated lifestyle.</title>
        <authorList>
            <person name="Auxier B."/>
            <person name="Grum-Grzhimaylo A."/>
            <person name="Cardenas M.E."/>
            <person name="Lodge J.D."/>
            <person name="Laessoe T."/>
            <person name="Pedersen O."/>
            <person name="Smith M.E."/>
            <person name="Kuyper T.W."/>
            <person name="Franco-Molano E.A."/>
            <person name="Baroni T.J."/>
            <person name="Aanen D.K."/>
        </authorList>
    </citation>
    <scope>NUCLEOTIDE SEQUENCE</scope>
    <source>
        <strain evidence="2">D49</strain>
    </source>
</reference>
<proteinExistence type="predicted"/>
<dbReference type="AlphaFoldDB" id="A0A9P7GKG2"/>
<dbReference type="OrthoDB" id="5122891at2759"/>
<accession>A0A9P7GKG2</accession>
<gene>
    <name evidence="2" type="ORF">H0H81_005580</name>
</gene>
<protein>
    <recommendedName>
        <fullName evidence="1">Heterokaryon incompatibility domain-containing protein</fullName>
    </recommendedName>
</protein>
<sequence length="505" mass="56371">MSTRSVSAPSPWKRIFLCPLFELARKCLDITNFATPGRFRLLSLVNLRQTGHFEIFEFEELPQSDIPPIQGYTTISCLWRGLPAADNGLPSSLRANSKGNFTVKGGEDADPISISVIEDIAWAALRGGSEFGVGPDRFLWFDQISIIQTSKEDKAWQISRIYSIYNNSRCLILPGGLTRLASVDDNKSWMSRAWTLQEALAPPVILSQDVETSVVFINDPSTHEALAILDKNWGDTPYRTDGTIACAPLMSMLAVLQPLKKSVFGPSEEQVETLLGAITKTYDFSKAYIWRSAFCRASSRPVDMVFSIMQCFGVSLDPKQFDANDQLKATIALAQAILRAEPSGHAYWIPALYFLPPAPELSIFPKFPETRVDGFATIHMPDGSSKQVLDFFKDPTIVKLDRCSHISVYFWLNAGQSMDEDGYYTFVAKRVYALKSAMTVECVYLHVDQVSDLRLPRLPGFTSWINFEQLKTSGATVTLDHRKFATHTSSYIEGVRPITAPSAKR</sequence>
<feature type="domain" description="Heterokaryon incompatibility" evidence="1">
    <location>
        <begin position="136"/>
        <end position="173"/>
    </location>
</feature>
<keyword evidence="3" id="KW-1185">Reference proteome</keyword>
<evidence type="ECO:0000313" key="3">
    <source>
        <dbReference type="Proteomes" id="UP000717328"/>
    </source>
</evidence>
<dbReference type="Pfam" id="PF06985">
    <property type="entry name" value="HET"/>
    <property type="match status" value="1"/>
</dbReference>
<reference evidence="2" key="1">
    <citation type="submission" date="2021-02" db="EMBL/GenBank/DDBJ databases">
        <authorList>
            <person name="Nieuwenhuis M."/>
            <person name="Van De Peppel L.J.J."/>
        </authorList>
    </citation>
    <scope>NUCLEOTIDE SEQUENCE</scope>
    <source>
        <strain evidence="2">D49</strain>
    </source>
</reference>
<comment type="caution">
    <text evidence="2">The sequence shown here is derived from an EMBL/GenBank/DDBJ whole genome shotgun (WGS) entry which is preliminary data.</text>
</comment>
<dbReference type="InterPro" id="IPR010730">
    <property type="entry name" value="HET"/>
</dbReference>
<name>A0A9P7GKG2_9AGAR</name>
<organism evidence="2 3">
    <name type="scientific">Sphagnurus paluster</name>
    <dbReference type="NCBI Taxonomy" id="117069"/>
    <lineage>
        <taxon>Eukaryota</taxon>
        <taxon>Fungi</taxon>
        <taxon>Dikarya</taxon>
        <taxon>Basidiomycota</taxon>
        <taxon>Agaricomycotina</taxon>
        <taxon>Agaricomycetes</taxon>
        <taxon>Agaricomycetidae</taxon>
        <taxon>Agaricales</taxon>
        <taxon>Tricholomatineae</taxon>
        <taxon>Lyophyllaceae</taxon>
        <taxon>Sphagnurus</taxon>
    </lineage>
</organism>
<evidence type="ECO:0000313" key="2">
    <source>
        <dbReference type="EMBL" id="KAG5652269.1"/>
    </source>
</evidence>
<evidence type="ECO:0000259" key="1">
    <source>
        <dbReference type="Pfam" id="PF06985"/>
    </source>
</evidence>
<dbReference type="PANTHER" id="PTHR24148">
    <property type="entry name" value="ANKYRIN REPEAT DOMAIN-CONTAINING PROTEIN 39 HOMOLOG-RELATED"/>
    <property type="match status" value="1"/>
</dbReference>